<name>A0A075I406_9EURY</name>
<reference evidence="1" key="1">
    <citation type="journal article" date="2014" name="Genome Biol. Evol.">
        <title>Pangenome evidence for extensive interdomain horizontal transfer affecting lineage core and shell genes in uncultured planktonic thaumarchaeota and euryarchaeota.</title>
        <authorList>
            <person name="Deschamps P."/>
            <person name="Zivanovic Y."/>
            <person name="Moreira D."/>
            <person name="Rodriguez-Valera F."/>
            <person name="Lopez-Garcia P."/>
        </authorList>
    </citation>
    <scope>NUCLEOTIDE SEQUENCE</scope>
</reference>
<dbReference type="AlphaFoldDB" id="A0A075I406"/>
<evidence type="ECO:0000313" key="1">
    <source>
        <dbReference type="EMBL" id="AIF22530.1"/>
    </source>
</evidence>
<accession>A0A075I406</accession>
<protein>
    <submittedName>
        <fullName evidence="1">Uncharacterized protein</fullName>
    </submittedName>
</protein>
<dbReference type="EMBL" id="KF901212">
    <property type="protein sequence ID" value="AIF22530.1"/>
    <property type="molecule type" value="Genomic_DNA"/>
</dbReference>
<organism evidence="1">
    <name type="scientific">uncultured marine group II/III euryarchaeote SAT1000_09_G02</name>
    <dbReference type="NCBI Taxonomy" id="1456557"/>
    <lineage>
        <taxon>Archaea</taxon>
        <taxon>Methanobacteriati</taxon>
        <taxon>Methanobacteriota</taxon>
        <taxon>environmental samples</taxon>
    </lineage>
</organism>
<proteinExistence type="predicted"/>
<sequence>MNDINFHDSGDGEKQTLFNFDLSWRHLRSEMMGHSKIKVRGERRGRLYRHISTRPRLPDRLVAKLLTWRMNKLDSGFAEKNRDEMYVLLAGELKSLHHYIETGVVSPVPHLEFSEEKLMGMKDGYKKLALELKLESLQDEYRGTYDGDFEKWAMKTYTREWFLQSWSNITLEMKSLGARPGSKRGTWTMHPKPKVQQTLRQSTQTILKLIEKIEANITRISKESQDEESVLDMGITGLSSSIKFLEKKRKI</sequence>